<dbReference type="Proteomes" id="UP001148838">
    <property type="component" value="Unassembled WGS sequence"/>
</dbReference>
<keyword evidence="2" id="KW-1185">Reference proteome</keyword>
<reference evidence="1 2" key="1">
    <citation type="journal article" date="2022" name="Allergy">
        <title>Genome assembly and annotation of Periplaneta americana reveal a comprehensive cockroach allergen profile.</title>
        <authorList>
            <person name="Wang L."/>
            <person name="Xiong Q."/>
            <person name="Saelim N."/>
            <person name="Wang L."/>
            <person name="Nong W."/>
            <person name="Wan A.T."/>
            <person name="Shi M."/>
            <person name="Liu X."/>
            <person name="Cao Q."/>
            <person name="Hui J.H.L."/>
            <person name="Sookrung N."/>
            <person name="Leung T.F."/>
            <person name="Tungtrongchitr A."/>
            <person name="Tsui S.K.W."/>
        </authorList>
    </citation>
    <scope>NUCLEOTIDE SEQUENCE [LARGE SCALE GENOMIC DNA]</scope>
    <source>
        <strain evidence="1">PWHHKU_190912</strain>
    </source>
</reference>
<evidence type="ECO:0000313" key="2">
    <source>
        <dbReference type="Proteomes" id="UP001148838"/>
    </source>
</evidence>
<evidence type="ECO:0008006" key="3">
    <source>
        <dbReference type="Google" id="ProtNLM"/>
    </source>
</evidence>
<proteinExistence type="predicted"/>
<accession>A0ABQ8T5P4</accession>
<dbReference type="PANTHER" id="PTHR45749">
    <property type="match status" value="1"/>
</dbReference>
<dbReference type="PANTHER" id="PTHR45749:SF21">
    <property type="entry name" value="DUF4371 DOMAIN-CONTAINING PROTEIN"/>
    <property type="match status" value="1"/>
</dbReference>
<name>A0ABQ8T5P4_PERAM</name>
<evidence type="ECO:0000313" key="1">
    <source>
        <dbReference type="EMBL" id="KAJ4441396.1"/>
    </source>
</evidence>
<comment type="caution">
    <text evidence="1">The sequence shown here is derived from an EMBL/GenBank/DDBJ whole genome shotgun (WGS) entry which is preliminary data.</text>
</comment>
<protein>
    <recommendedName>
        <fullName evidence="3">DUF4371 domain-containing protein</fullName>
    </recommendedName>
</protein>
<sequence>MLDETTDVAKLSQFSTVIRYVKEGEIQERFLDFTDVSNNRSAVALSEHVFKILSDFQCEDKVVAQGYDGAATFCGRLNTLQA</sequence>
<organism evidence="1 2">
    <name type="scientific">Periplaneta americana</name>
    <name type="common">American cockroach</name>
    <name type="synonym">Blatta americana</name>
    <dbReference type="NCBI Taxonomy" id="6978"/>
    <lineage>
        <taxon>Eukaryota</taxon>
        <taxon>Metazoa</taxon>
        <taxon>Ecdysozoa</taxon>
        <taxon>Arthropoda</taxon>
        <taxon>Hexapoda</taxon>
        <taxon>Insecta</taxon>
        <taxon>Pterygota</taxon>
        <taxon>Neoptera</taxon>
        <taxon>Polyneoptera</taxon>
        <taxon>Dictyoptera</taxon>
        <taxon>Blattodea</taxon>
        <taxon>Blattoidea</taxon>
        <taxon>Blattidae</taxon>
        <taxon>Blattinae</taxon>
        <taxon>Periplaneta</taxon>
    </lineage>
</organism>
<gene>
    <name evidence="1" type="ORF">ANN_11251</name>
</gene>
<dbReference type="EMBL" id="JAJSOF020000015">
    <property type="protein sequence ID" value="KAJ4441396.1"/>
    <property type="molecule type" value="Genomic_DNA"/>
</dbReference>